<dbReference type="SMART" id="SM00382">
    <property type="entry name" value="AAA"/>
    <property type="match status" value="1"/>
</dbReference>
<reference evidence="5 6" key="1">
    <citation type="submission" date="2023-04" db="EMBL/GenBank/DDBJ databases">
        <title>Genome of Basidiobolus ranarum AG-B5.</title>
        <authorList>
            <person name="Stajich J.E."/>
            <person name="Carter-House D."/>
            <person name="Gryganskyi A."/>
        </authorList>
    </citation>
    <scope>NUCLEOTIDE SEQUENCE [LARGE SCALE GENOMIC DNA]</scope>
    <source>
        <strain evidence="5 6">AG-B5</strain>
    </source>
</reference>
<dbReference type="PANTHER" id="PTHR23070">
    <property type="entry name" value="BCS1 AAA-TYPE ATPASE"/>
    <property type="match status" value="1"/>
</dbReference>
<dbReference type="Gene3D" id="3.40.50.300">
    <property type="entry name" value="P-loop containing nucleotide triphosphate hydrolases"/>
    <property type="match status" value="1"/>
</dbReference>
<keyword evidence="3" id="KW-0472">Membrane</keyword>
<feature type="compositionally biased region" description="Basic and acidic residues" evidence="2">
    <location>
        <begin position="251"/>
        <end position="267"/>
    </location>
</feature>
<feature type="region of interest" description="Disordered" evidence="2">
    <location>
        <begin position="604"/>
        <end position="674"/>
    </location>
</feature>
<gene>
    <name evidence="5" type="ORF">K7432_010975</name>
</gene>
<accession>A0ABR2VUN8</accession>
<proteinExistence type="inferred from homology"/>
<dbReference type="InterPro" id="IPR003959">
    <property type="entry name" value="ATPase_AAA_core"/>
</dbReference>
<keyword evidence="6" id="KW-1185">Reference proteome</keyword>
<keyword evidence="3" id="KW-1133">Transmembrane helix</keyword>
<evidence type="ECO:0000256" key="3">
    <source>
        <dbReference type="SAM" id="Phobius"/>
    </source>
</evidence>
<evidence type="ECO:0000259" key="4">
    <source>
        <dbReference type="SMART" id="SM00382"/>
    </source>
</evidence>
<evidence type="ECO:0000313" key="5">
    <source>
        <dbReference type="EMBL" id="KAK9702977.1"/>
    </source>
</evidence>
<sequence length="674" mass="76391">MTEKKVKSKVFQEETMRMVHHSYGEENSNPMFEGDTLNTIWSPFTSLFTSDQVNILLMAWLPSMIATSGHIAVDMFLISALVAGLVALLKFAGHISANLLNFKGKKKADSISIQVEPEFMGLYEEFEINTHHKSLSWLVSEQSKFLLKGSFLMVPETENYRGDDDDDEVHVPEFNVLPQDNENLFISFNDDIFKVYFKESSEQENQPKEENNNKNIFDDGKVKRKAKVLPSIVVEYCPNFVYPDGTKPKSRKQDVTNEKQELNKKSLNDPDVAMNKVIAFIQATTRAHLIEQKDDRVRSRYERASYGWEVVQTLSLTRGLSTVCLDRSNEVLLKHDLDTFLSDKDFYQRIGLPYRRGILLYGKPGTGKTSLINAISSELNRDLYFINLKEIDSDSALNTAFNSVPANQIIVLEDCDTQSKVLHARKHVSSTDEFMKILGPGIGFGSGESSNKVGGAEGFFRPFSLSTFLANLDGHSLSDGNIIIMTTNHPELLDPAVIRPGRMDLKIELGYCSHYQIQNMYSSVLENPEAKLDEKLLKEKVPERLLPPCEVMTCMVLYRRTPEIIPDKLLELVEKFQKGAKSIIEEELERRAQEELENKIFEEIKAKQENGTSEEAAEEEEQAGTEEQAETEEQVKVEEPTDDDNNVEQTPEIKVNDKTPTDSDYGSDTERVVG</sequence>
<evidence type="ECO:0000256" key="1">
    <source>
        <dbReference type="ARBA" id="ARBA00007448"/>
    </source>
</evidence>
<feature type="compositionally biased region" description="Acidic residues" evidence="2">
    <location>
        <begin position="615"/>
        <end position="632"/>
    </location>
</feature>
<dbReference type="InterPro" id="IPR027417">
    <property type="entry name" value="P-loop_NTPase"/>
</dbReference>
<protein>
    <recommendedName>
        <fullName evidence="4">AAA+ ATPase domain-containing protein</fullName>
    </recommendedName>
</protein>
<dbReference type="InterPro" id="IPR003593">
    <property type="entry name" value="AAA+_ATPase"/>
</dbReference>
<dbReference type="Pfam" id="PF00004">
    <property type="entry name" value="AAA"/>
    <property type="match status" value="2"/>
</dbReference>
<feature type="transmembrane region" description="Helical" evidence="3">
    <location>
        <begin position="73"/>
        <end position="93"/>
    </location>
</feature>
<comment type="similarity">
    <text evidence="1">Belongs to the AAA ATPase family. BCS1 subfamily.</text>
</comment>
<keyword evidence="3" id="KW-0812">Transmembrane</keyword>
<evidence type="ECO:0000313" key="6">
    <source>
        <dbReference type="Proteomes" id="UP001479436"/>
    </source>
</evidence>
<evidence type="ECO:0000256" key="2">
    <source>
        <dbReference type="SAM" id="MobiDB-lite"/>
    </source>
</evidence>
<dbReference type="SUPFAM" id="SSF52540">
    <property type="entry name" value="P-loop containing nucleoside triphosphate hydrolases"/>
    <property type="match status" value="1"/>
</dbReference>
<dbReference type="EMBL" id="JASJQH010007679">
    <property type="protein sequence ID" value="KAK9702977.1"/>
    <property type="molecule type" value="Genomic_DNA"/>
</dbReference>
<feature type="domain" description="AAA+ ATPase" evidence="4">
    <location>
        <begin position="354"/>
        <end position="513"/>
    </location>
</feature>
<comment type="caution">
    <text evidence="5">The sequence shown here is derived from an EMBL/GenBank/DDBJ whole genome shotgun (WGS) entry which is preliminary data.</text>
</comment>
<organism evidence="5 6">
    <name type="scientific">Basidiobolus ranarum</name>
    <dbReference type="NCBI Taxonomy" id="34480"/>
    <lineage>
        <taxon>Eukaryota</taxon>
        <taxon>Fungi</taxon>
        <taxon>Fungi incertae sedis</taxon>
        <taxon>Zoopagomycota</taxon>
        <taxon>Entomophthoromycotina</taxon>
        <taxon>Basidiobolomycetes</taxon>
        <taxon>Basidiobolales</taxon>
        <taxon>Basidiobolaceae</taxon>
        <taxon>Basidiobolus</taxon>
    </lineage>
</organism>
<dbReference type="Proteomes" id="UP001479436">
    <property type="component" value="Unassembled WGS sequence"/>
</dbReference>
<feature type="region of interest" description="Disordered" evidence="2">
    <location>
        <begin position="245"/>
        <end position="267"/>
    </location>
</feature>
<dbReference type="InterPro" id="IPR050747">
    <property type="entry name" value="Mitochondrial_chaperone_BCS1"/>
</dbReference>
<name>A0ABR2VUN8_9FUNG</name>